<dbReference type="InterPro" id="IPR002575">
    <property type="entry name" value="Aminoglycoside_PTrfase"/>
</dbReference>
<reference evidence="2 7" key="2">
    <citation type="submission" date="2019-06" db="EMBL/GenBank/DDBJ databases">
        <title>Draft genome sequence of [Clostridium] clostridioforme NBRC 113352.</title>
        <authorList>
            <person name="Miura T."/>
            <person name="Furukawa M."/>
            <person name="Shimamura M."/>
            <person name="Ohyama Y."/>
            <person name="Yamazoe A."/>
            <person name="Kawasaki H."/>
        </authorList>
    </citation>
    <scope>NUCLEOTIDE SEQUENCE [LARGE SCALE GENOMIC DNA]</scope>
    <source>
        <strain evidence="2 7">NBRC 113352</strain>
    </source>
</reference>
<keyword evidence="5" id="KW-0418">Kinase</keyword>
<protein>
    <submittedName>
        <fullName evidence="3">Aminoglycoside phosphotransferase family protein</fullName>
    </submittedName>
    <submittedName>
        <fullName evidence="2">Mucin desulfatase</fullName>
    </submittedName>
    <submittedName>
        <fullName evidence="5">Ser/Thr protein kinase RdoA involved in Cpx stress response, MazF antagonist</fullName>
    </submittedName>
</protein>
<evidence type="ECO:0000313" key="7">
    <source>
        <dbReference type="Proteomes" id="UP000315200"/>
    </source>
</evidence>
<evidence type="ECO:0000313" key="6">
    <source>
        <dbReference type="Proteomes" id="UP000182121"/>
    </source>
</evidence>
<evidence type="ECO:0000313" key="4">
    <source>
        <dbReference type="EMBL" id="QIX91796.1"/>
    </source>
</evidence>
<dbReference type="PANTHER" id="PTHR21064:SF5">
    <property type="entry name" value="SLR1880 PROTEIN"/>
    <property type="match status" value="1"/>
</dbReference>
<organism evidence="2 7">
    <name type="scientific">Enterocloster clostridioformis</name>
    <dbReference type="NCBI Taxonomy" id="1531"/>
    <lineage>
        <taxon>Bacteria</taxon>
        <taxon>Bacillati</taxon>
        <taxon>Bacillota</taxon>
        <taxon>Clostridia</taxon>
        <taxon>Lachnospirales</taxon>
        <taxon>Lachnospiraceae</taxon>
        <taxon>Enterocloster</taxon>
    </lineage>
</organism>
<keyword evidence="5" id="KW-0808">Transferase</keyword>
<dbReference type="EMBL" id="FOIO01000052">
    <property type="protein sequence ID" value="SEU06343.1"/>
    <property type="molecule type" value="Genomic_DNA"/>
</dbReference>
<dbReference type="EMBL" id="JAAISW010000019">
    <property type="protein sequence ID" value="NSJ44441.1"/>
    <property type="molecule type" value="Genomic_DNA"/>
</dbReference>
<reference evidence="3" key="5">
    <citation type="submission" date="2020-02" db="EMBL/GenBank/DDBJ databases">
        <authorList>
            <person name="Littmann E."/>
            <person name="Sorbara M."/>
        </authorList>
    </citation>
    <scope>NUCLEOTIDE SEQUENCE</scope>
    <source>
        <strain evidence="3">MSK.2.26</strain>
    </source>
</reference>
<accession>A0A829WM53</accession>
<dbReference type="Gene3D" id="3.90.1200.10">
    <property type="match status" value="1"/>
</dbReference>
<evidence type="ECO:0000313" key="5">
    <source>
        <dbReference type="EMBL" id="SEU06343.1"/>
    </source>
</evidence>
<dbReference type="Pfam" id="PF01636">
    <property type="entry name" value="APH"/>
    <property type="match status" value="1"/>
</dbReference>
<dbReference type="PANTHER" id="PTHR21064">
    <property type="entry name" value="AMINOGLYCOSIDE PHOSPHOTRANSFERASE DOMAIN-CONTAINING PROTEIN-RELATED"/>
    <property type="match status" value="1"/>
</dbReference>
<dbReference type="InterPro" id="IPR050249">
    <property type="entry name" value="Pseudomonas-type_ThrB"/>
</dbReference>
<dbReference type="EMBL" id="CP050964">
    <property type="protein sequence ID" value="QIX91796.1"/>
    <property type="molecule type" value="Genomic_DNA"/>
</dbReference>
<evidence type="ECO:0000313" key="3">
    <source>
        <dbReference type="EMBL" id="NSJ44441.1"/>
    </source>
</evidence>
<reference evidence="5 6" key="1">
    <citation type="submission" date="2016-10" db="EMBL/GenBank/DDBJ databases">
        <authorList>
            <person name="Varghese N."/>
            <person name="Submissions S."/>
        </authorList>
    </citation>
    <scope>NUCLEOTIDE SEQUENCE [LARGE SCALE GENOMIC DNA]</scope>
    <source>
        <strain evidence="5 6">NLAE-zl-C196</strain>
    </source>
</reference>
<dbReference type="GeneID" id="57962546"/>
<name>A0A829WM53_9FIRM</name>
<evidence type="ECO:0000313" key="2">
    <source>
        <dbReference type="EMBL" id="GEA39843.1"/>
    </source>
</evidence>
<reference evidence="3 9" key="4">
    <citation type="journal article" date="2020" name="Cell Host Microbe">
        <title>Functional and Genomic Variation between Human-Derived Isolates of Lachnospiraceae Reveals Inter- and Intra-Species Diversity.</title>
        <authorList>
            <person name="Sorbara M.T."/>
            <person name="Littmann E.R."/>
            <person name="Fontana E."/>
            <person name="Moody T.U."/>
            <person name="Kohout C.E."/>
            <person name="Gjonbalaj M."/>
            <person name="Eaton V."/>
            <person name="Seok R."/>
            <person name="Leiner I.M."/>
            <person name="Pamer E.G."/>
        </authorList>
    </citation>
    <scope>NUCLEOTIDE SEQUENCE [LARGE SCALE GENOMIC DNA]</scope>
    <source>
        <strain evidence="3 9">MSK.2.26</strain>
    </source>
</reference>
<evidence type="ECO:0000313" key="8">
    <source>
        <dbReference type="Proteomes" id="UP000501069"/>
    </source>
</evidence>
<proteinExistence type="predicted"/>
<dbReference type="InterPro" id="IPR011009">
    <property type="entry name" value="Kinase-like_dom_sf"/>
</dbReference>
<dbReference type="RefSeq" id="WP_002586702.1">
    <property type="nucleotide sequence ID" value="NZ_AP031445.1"/>
</dbReference>
<dbReference type="Proteomes" id="UP000719916">
    <property type="component" value="Unassembled WGS sequence"/>
</dbReference>
<dbReference type="Proteomes" id="UP000182121">
    <property type="component" value="Unassembled WGS sequence"/>
</dbReference>
<reference evidence="4 8" key="3">
    <citation type="submission" date="2019-11" db="EMBL/GenBank/DDBJ databases">
        <title>FDA dAtabase for Regulatory Grade micrObial Sequences (FDA-ARGOS): Supporting development and validation of Infectious Disease Dx tests.</title>
        <authorList>
            <person name="Turner S."/>
            <person name="Byrd R."/>
            <person name="Tallon L."/>
            <person name="Sadzewicz L."/>
            <person name="Vavikolanu K."/>
            <person name="Mehta A."/>
            <person name="Aluvathingal J."/>
            <person name="Nadendla S."/>
            <person name="Myers T."/>
            <person name="Yan Y."/>
            <person name="Sichtig H."/>
        </authorList>
    </citation>
    <scope>NUCLEOTIDE SEQUENCE [LARGE SCALE GENOMIC DNA]</scope>
    <source>
        <strain evidence="4 8">FDAARGOS_739</strain>
    </source>
</reference>
<dbReference type="GO" id="GO:0016301">
    <property type="term" value="F:kinase activity"/>
    <property type="evidence" value="ECO:0007669"/>
    <property type="project" value="UniProtKB-KW"/>
</dbReference>
<evidence type="ECO:0000259" key="1">
    <source>
        <dbReference type="Pfam" id="PF01636"/>
    </source>
</evidence>
<dbReference type="Proteomes" id="UP000315200">
    <property type="component" value="Unassembled WGS sequence"/>
</dbReference>
<dbReference type="AlphaFoldDB" id="A0A829WM53"/>
<gene>
    <name evidence="2" type="primary">nahK</name>
    <name evidence="2" type="ORF">Ccl03g_55560</name>
    <name evidence="4" type="ORF">FOC47_15345</name>
    <name evidence="3" type="ORF">G5B26_12805</name>
    <name evidence="5" type="ORF">SAMN05216521_105238</name>
</gene>
<dbReference type="SUPFAM" id="SSF56112">
    <property type="entry name" value="Protein kinase-like (PK-like)"/>
    <property type="match status" value="1"/>
</dbReference>
<sequence length="379" mass="42917">MSAEMDKHILKEAAGAFATDGAAVSCERYGSGHINDTFRLICENRPYILQRMNTDIFQDPVSLMRNIEGVTTFLRQEVIKNSGDPDRETLNLIKTREGAPFYVDSRGNYWRMYLFIEGATCYNLVEKPEDFYQSGKAFGHFQRLLSQYPARELAETIPGFHDTPGRFRAFRKAVEEDICGRASEVQNEIRFAMDREQDMGLAMDMLAKGELPLRVTHNDTKLNNIMIDDKTGQAICIIDLDTVMPGLSIFDFGDSIRFGANTAQEDETDLSRVSLSIPLFEIYTRGFLEGCAGSLTGAEVKMLPQGSRLMTLECGIRFLTDYLSGDTYFKTAREKHNLDRCRTQFGLVADMEKKWGEMERIVEDVCKGLDKNKTKVKPG</sequence>
<evidence type="ECO:0000313" key="9">
    <source>
        <dbReference type="Proteomes" id="UP000719916"/>
    </source>
</evidence>
<feature type="domain" description="Aminoglycoside phosphotransferase" evidence="1">
    <location>
        <begin position="26"/>
        <end position="260"/>
    </location>
</feature>
<dbReference type="Proteomes" id="UP000501069">
    <property type="component" value="Chromosome"/>
</dbReference>
<dbReference type="EMBL" id="BJLB01000001">
    <property type="protein sequence ID" value="GEA39843.1"/>
    <property type="molecule type" value="Genomic_DNA"/>
</dbReference>